<evidence type="ECO:0008006" key="4">
    <source>
        <dbReference type="Google" id="ProtNLM"/>
    </source>
</evidence>
<comment type="caution">
    <text evidence="2">The sequence shown here is derived from an EMBL/GenBank/DDBJ whole genome shotgun (WGS) entry which is preliminary data.</text>
</comment>
<feature type="region of interest" description="Disordered" evidence="1">
    <location>
        <begin position="74"/>
        <end position="94"/>
    </location>
</feature>
<keyword evidence="3" id="KW-1185">Reference proteome</keyword>
<dbReference type="EMBL" id="BAABHJ010000008">
    <property type="protein sequence ID" value="GAA4609121.1"/>
    <property type="molecule type" value="Genomic_DNA"/>
</dbReference>
<sequence length="489" mass="53496">MSLASTVDPTALPGVRVWVRRVLEDLQRGRSCLCLLPDSQVRPTDAPAERLLGELLHELGDFLLLPPAERDRVARVPRPRAPQAAPAGRWTPSEPLLDYDDGLSDFEHHTRPLPATPAITAPAPSVPMRTAAADLLERLAKELQGPYSAGGPAAEGLDDVLARLTEDRPPSRGGQVIVVRAWREASSTAATDLLRRLTAAVKEAGLTPTRRPRMLVVATPSGLPAELPDQISREDTAVHWWWGVLGRLDTATVVSVARPHSPGPAAHHQLLESVVQAAVVEVCGPFLDLATELATRWDGVPATLLDELRHVVGAVTAEPASAGSARRGRRSALQPDNTLRPGWNQGLLDAWDGQLRCHPGYEPDLEHTVRTRLWLAQNRVLLPLLDDAREEFTEVIRRRSRLPPGRLAERYRSGPVGTASAPPADGGTAEALMGMELGAMWGAHLNSHVRLTREEADRLRVLWDARNRLAHRAALDDHRLKRLVTELCR</sequence>
<feature type="region of interest" description="Disordered" evidence="1">
    <location>
        <begin position="319"/>
        <end position="339"/>
    </location>
</feature>
<evidence type="ECO:0000256" key="1">
    <source>
        <dbReference type="SAM" id="MobiDB-lite"/>
    </source>
</evidence>
<gene>
    <name evidence="2" type="ORF">GCM10023195_36460</name>
</gene>
<evidence type="ECO:0000313" key="3">
    <source>
        <dbReference type="Proteomes" id="UP001500212"/>
    </source>
</evidence>
<protein>
    <recommendedName>
        <fullName evidence="4">Swt1-like HEPN domain-containing protein</fullName>
    </recommendedName>
</protein>
<organism evidence="2 3">
    <name type="scientific">Actinoallomurus liliacearum</name>
    <dbReference type="NCBI Taxonomy" id="1080073"/>
    <lineage>
        <taxon>Bacteria</taxon>
        <taxon>Bacillati</taxon>
        <taxon>Actinomycetota</taxon>
        <taxon>Actinomycetes</taxon>
        <taxon>Streptosporangiales</taxon>
        <taxon>Thermomonosporaceae</taxon>
        <taxon>Actinoallomurus</taxon>
    </lineage>
</organism>
<dbReference type="RefSeq" id="WP_345355061.1">
    <property type="nucleotide sequence ID" value="NZ_BAABHJ010000008.1"/>
</dbReference>
<dbReference type="Proteomes" id="UP001500212">
    <property type="component" value="Unassembled WGS sequence"/>
</dbReference>
<reference evidence="3" key="1">
    <citation type="journal article" date="2019" name="Int. J. Syst. Evol. Microbiol.">
        <title>The Global Catalogue of Microorganisms (GCM) 10K type strain sequencing project: providing services to taxonomists for standard genome sequencing and annotation.</title>
        <authorList>
            <consortium name="The Broad Institute Genomics Platform"/>
            <consortium name="The Broad Institute Genome Sequencing Center for Infectious Disease"/>
            <person name="Wu L."/>
            <person name="Ma J."/>
        </authorList>
    </citation>
    <scope>NUCLEOTIDE SEQUENCE [LARGE SCALE GENOMIC DNA]</scope>
    <source>
        <strain evidence="3">JCM 17938</strain>
    </source>
</reference>
<accession>A0ABP8TIM4</accession>
<proteinExistence type="predicted"/>
<evidence type="ECO:0000313" key="2">
    <source>
        <dbReference type="EMBL" id="GAA4609121.1"/>
    </source>
</evidence>
<name>A0ABP8TIM4_9ACTN</name>